<comment type="caution">
    <text evidence="1">The sequence shown here is derived from an EMBL/GenBank/DDBJ whole genome shotgun (WGS) entry which is preliminary data.</text>
</comment>
<dbReference type="EMBL" id="JABSNO010000028">
    <property type="protein sequence ID" value="NRS93806.1"/>
    <property type="molecule type" value="Genomic_DNA"/>
</dbReference>
<organism evidence="1 2">
    <name type="scientific">Frigoriflavimonas asaccharolytica</name>
    <dbReference type="NCBI Taxonomy" id="2735899"/>
    <lineage>
        <taxon>Bacteria</taxon>
        <taxon>Pseudomonadati</taxon>
        <taxon>Bacteroidota</taxon>
        <taxon>Flavobacteriia</taxon>
        <taxon>Flavobacteriales</taxon>
        <taxon>Weeksellaceae</taxon>
        <taxon>Frigoriflavimonas</taxon>
    </lineage>
</organism>
<name>A0A8J8G9I9_9FLAO</name>
<dbReference type="RefSeq" id="WP_173780348.1">
    <property type="nucleotide sequence ID" value="NZ_JABSNO010000028.1"/>
</dbReference>
<keyword evidence="2" id="KW-1185">Reference proteome</keyword>
<sequence>MTITRRLQKFMEYKNLNANKITVDAGLSVGLIGRAIKNDSGLNSDTVEKILIAYAELSPEWFVSGNGEMLKPVNQTIASNNSPNSVNNNINGNVNGNFRISHSEFSGIIDLQKETMSSLRTCQDQLSESMKQVTILLELLKK</sequence>
<dbReference type="Proteomes" id="UP000610746">
    <property type="component" value="Unassembled WGS sequence"/>
</dbReference>
<protein>
    <submittedName>
        <fullName evidence="1">Uncharacterized protein</fullName>
    </submittedName>
</protein>
<evidence type="ECO:0000313" key="1">
    <source>
        <dbReference type="EMBL" id="NRS93806.1"/>
    </source>
</evidence>
<reference evidence="1" key="1">
    <citation type="submission" date="2020-05" db="EMBL/GenBank/DDBJ databases">
        <title>Genomic Encyclopedia of Type Strains, Phase IV (KMG-V): Genome sequencing to study the core and pangenomes of soil and plant-associated prokaryotes.</title>
        <authorList>
            <person name="Whitman W."/>
        </authorList>
    </citation>
    <scope>NUCLEOTIDE SEQUENCE</scope>
    <source>
        <strain evidence="1">16F</strain>
    </source>
</reference>
<evidence type="ECO:0000313" key="2">
    <source>
        <dbReference type="Proteomes" id="UP000610746"/>
    </source>
</evidence>
<gene>
    <name evidence="1" type="ORF">HNQ03_002897</name>
</gene>
<dbReference type="AlphaFoldDB" id="A0A8J8G9I9"/>
<accession>A0A8J8G9I9</accession>
<proteinExistence type="predicted"/>